<keyword evidence="10" id="KW-0175">Coiled coil</keyword>
<dbReference type="OrthoDB" id="9806954at2"/>
<evidence type="ECO:0000259" key="11">
    <source>
        <dbReference type="Pfam" id="PF02463"/>
    </source>
</evidence>
<evidence type="ECO:0000256" key="8">
    <source>
        <dbReference type="ARBA" id="ARBA00033408"/>
    </source>
</evidence>
<organism evidence="12 13">
    <name type="scientific">Leadbetterella byssophila (strain DSM 17132 / JCM 16389 / KACC 11308 / NBRC 106382 / 4M15)</name>
    <dbReference type="NCBI Taxonomy" id="649349"/>
    <lineage>
        <taxon>Bacteria</taxon>
        <taxon>Pseudomonadati</taxon>
        <taxon>Bacteroidota</taxon>
        <taxon>Cytophagia</taxon>
        <taxon>Cytophagales</taxon>
        <taxon>Leadbetterellaceae</taxon>
        <taxon>Leadbetterella</taxon>
    </lineage>
</organism>
<dbReference type="Pfam" id="PF02463">
    <property type="entry name" value="SMC_N"/>
    <property type="match status" value="1"/>
</dbReference>
<dbReference type="GO" id="GO:0006310">
    <property type="term" value="P:DNA recombination"/>
    <property type="evidence" value="ECO:0007669"/>
    <property type="project" value="InterPro"/>
</dbReference>
<dbReference type="SUPFAM" id="SSF52540">
    <property type="entry name" value="P-loop containing nucleoside triphosphate hydrolases"/>
    <property type="match status" value="1"/>
</dbReference>
<keyword evidence="7 9" id="KW-0234">DNA repair</keyword>
<evidence type="ECO:0000313" key="12">
    <source>
        <dbReference type="EMBL" id="ADQ17150.1"/>
    </source>
</evidence>
<keyword evidence="13" id="KW-1185">Reference proteome</keyword>
<dbReference type="PANTHER" id="PTHR11059:SF0">
    <property type="entry name" value="DNA REPAIR PROTEIN RECN"/>
    <property type="match status" value="1"/>
</dbReference>
<evidence type="ECO:0000256" key="1">
    <source>
        <dbReference type="ARBA" id="ARBA00003618"/>
    </source>
</evidence>
<feature type="coiled-coil region" evidence="10">
    <location>
        <begin position="328"/>
        <end position="355"/>
    </location>
</feature>
<dbReference type="STRING" id="649349.Lbys_1436"/>
<keyword evidence="5 9" id="KW-0227">DNA damage</keyword>
<dbReference type="KEGG" id="lby:Lbys_1436"/>
<sequence length="550" mass="61822">MLKNLTIKNYALIQELEIQPDSGLNIITGETGAGKSIMLGALGLLMGNRADVKALFNEEEKCIVEGTFDLSKHSLQNFFEENDLDYEDLTHIRREISPNGKSRAFVNDSPVTLDILKELGELLMDIHSQHDTLLLGNAGFQLKTLDAYGQHLELIQNYQIAYQKFKKALHQYQSLSEKAESLKKEFDYNSHLLDELKALQPEKIEQYELESELQVLENAEEIKRKLAVAYQALNHSDLPALQLMKEGQQALQTIAHLSPRYEALKERWNSSLIELLDISQELEIEETKVEADPTRLEMVQDSLNQLYKLQKKHVVDSTEALIQIKEDLQKKVDTVLNLDEELSTLNAEKEEALQIASEIALQLSQLRQKEASHLQEEIRQLLGDLGMPNGNFEIHFSTKELGPDGLDAVQFRFSANKGSIPKALKEVASGGEFSRVMLALKSVLARRAQLPTIIFDEIDTGISGEVAVKVGQLLQTMSKDLQVIVITHLPQIAGKGQTHFFVYKEDSGAKTISKMKKLSTEERINEIAKMIGGQNPSESAMNSAKELLHL</sequence>
<comment type="function">
    <text evidence="1 9">May be involved in recombinational repair of damaged DNA.</text>
</comment>
<evidence type="ECO:0000313" key="13">
    <source>
        <dbReference type="Proteomes" id="UP000007435"/>
    </source>
</evidence>
<dbReference type="HOGENOM" id="CLU_018297_3_1_10"/>
<keyword evidence="4" id="KW-0547">Nucleotide-binding</keyword>
<dbReference type="InterPro" id="IPR004604">
    <property type="entry name" value="DNA_recomb/repair_RecN"/>
</dbReference>
<dbReference type="InterPro" id="IPR027417">
    <property type="entry name" value="P-loop_NTPase"/>
</dbReference>
<comment type="similarity">
    <text evidence="2 9">Belongs to the RecN family.</text>
</comment>
<evidence type="ECO:0000256" key="3">
    <source>
        <dbReference type="ARBA" id="ARBA00021315"/>
    </source>
</evidence>
<protein>
    <recommendedName>
        <fullName evidence="3 9">DNA repair protein RecN</fullName>
    </recommendedName>
    <alternativeName>
        <fullName evidence="8 9">Recombination protein N</fullName>
    </alternativeName>
</protein>
<evidence type="ECO:0000256" key="10">
    <source>
        <dbReference type="SAM" id="Coils"/>
    </source>
</evidence>
<dbReference type="InterPro" id="IPR003395">
    <property type="entry name" value="RecF/RecN/SMC_N"/>
</dbReference>
<reference key="1">
    <citation type="submission" date="2010-11" db="EMBL/GenBank/DDBJ databases">
        <title>The complete genome of Leadbetterella byssophila DSM 17132.</title>
        <authorList>
            <consortium name="US DOE Joint Genome Institute (JGI-PGF)"/>
            <person name="Lucas S."/>
            <person name="Copeland A."/>
            <person name="Lapidus A."/>
            <person name="Glavina del Rio T."/>
            <person name="Dalin E."/>
            <person name="Tice H."/>
            <person name="Bruce D."/>
            <person name="Goodwin L."/>
            <person name="Pitluck S."/>
            <person name="Kyrpides N."/>
            <person name="Mavromatis K."/>
            <person name="Ivanova N."/>
            <person name="Teshima H."/>
            <person name="Brettin T."/>
            <person name="Detter J.C."/>
            <person name="Han C."/>
            <person name="Tapia R."/>
            <person name="Land M."/>
            <person name="Hauser L."/>
            <person name="Markowitz V."/>
            <person name="Cheng J.-F."/>
            <person name="Hugenholtz P."/>
            <person name="Woyke T."/>
            <person name="Wu D."/>
            <person name="Tindall B."/>
            <person name="Pomrenke H.G."/>
            <person name="Brambilla E."/>
            <person name="Klenk H.-P."/>
            <person name="Eisen J.A."/>
        </authorList>
    </citation>
    <scope>NUCLEOTIDE SEQUENCE [LARGE SCALE GENOMIC DNA]</scope>
    <source>
        <strain>DSM 17132</strain>
    </source>
</reference>
<dbReference type="PIRSF" id="PIRSF003128">
    <property type="entry name" value="RecN"/>
    <property type="match status" value="1"/>
</dbReference>
<dbReference type="AlphaFoldDB" id="E4RWU4"/>
<evidence type="ECO:0000256" key="6">
    <source>
        <dbReference type="ARBA" id="ARBA00022840"/>
    </source>
</evidence>
<dbReference type="GO" id="GO:0043590">
    <property type="term" value="C:bacterial nucleoid"/>
    <property type="evidence" value="ECO:0007669"/>
    <property type="project" value="TreeGrafter"/>
</dbReference>
<evidence type="ECO:0000256" key="2">
    <source>
        <dbReference type="ARBA" id="ARBA00009441"/>
    </source>
</evidence>
<dbReference type="RefSeq" id="WP_013408199.1">
    <property type="nucleotide sequence ID" value="NC_014655.1"/>
</dbReference>
<dbReference type="Proteomes" id="UP000007435">
    <property type="component" value="Chromosome"/>
</dbReference>
<dbReference type="CDD" id="cd03241">
    <property type="entry name" value="ABC_RecN"/>
    <property type="match status" value="2"/>
</dbReference>
<dbReference type="GO" id="GO:0005524">
    <property type="term" value="F:ATP binding"/>
    <property type="evidence" value="ECO:0007669"/>
    <property type="project" value="UniProtKB-KW"/>
</dbReference>
<dbReference type="PANTHER" id="PTHR11059">
    <property type="entry name" value="DNA REPAIR PROTEIN RECN"/>
    <property type="match status" value="1"/>
</dbReference>
<dbReference type="GO" id="GO:0009432">
    <property type="term" value="P:SOS response"/>
    <property type="evidence" value="ECO:0007669"/>
    <property type="project" value="TreeGrafter"/>
</dbReference>
<dbReference type="Gene3D" id="3.40.50.300">
    <property type="entry name" value="P-loop containing nucleotide triphosphate hydrolases"/>
    <property type="match status" value="2"/>
</dbReference>
<feature type="domain" description="RecF/RecN/SMC N-terminal" evidence="11">
    <location>
        <begin position="1"/>
        <end position="509"/>
    </location>
</feature>
<keyword evidence="6" id="KW-0067">ATP-binding</keyword>
<reference evidence="12 13" key="2">
    <citation type="journal article" date="2011" name="Stand. Genomic Sci.">
        <title>Complete genome sequence of Leadbetterella byssophila type strain (4M15).</title>
        <authorList>
            <person name="Abt B."/>
            <person name="Teshima H."/>
            <person name="Lucas S."/>
            <person name="Lapidus A."/>
            <person name="Del Rio T.G."/>
            <person name="Nolan M."/>
            <person name="Tice H."/>
            <person name="Cheng J.F."/>
            <person name="Pitluck S."/>
            <person name="Liolios K."/>
            <person name="Pagani I."/>
            <person name="Ivanova N."/>
            <person name="Mavromatis K."/>
            <person name="Pati A."/>
            <person name="Tapia R."/>
            <person name="Han C."/>
            <person name="Goodwin L."/>
            <person name="Chen A."/>
            <person name="Palaniappan K."/>
            <person name="Land M."/>
            <person name="Hauser L."/>
            <person name="Chang Y.J."/>
            <person name="Jeffries C.D."/>
            <person name="Rohde M."/>
            <person name="Goker M."/>
            <person name="Tindall B.J."/>
            <person name="Detter J.C."/>
            <person name="Woyke T."/>
            <person name="Bristow J."/>
            <person name="Eisen J.A."/>
            <person name="Markowitz V."/>
            <person name="Hugenholtz P."/>
            <person name="Klenk H.P."/>
            <person name="Kyrpides N.C."/>
        </authorList>
    </citation>
    <scope>NUCLEOTIDE SEQUENCE [LARGE SCALE GENOMIC DNA]</scope>
    <source>
        <strain evidence="13">DSM 17132 / JCM 16389 / KACC 11308 / NBRC 106382 / 4M15</strain>
    </source>
</reference>
<dbReference type="NCBIfam" id="TIGR00634">
    <property type="entry name" value="recN"/>
    <property type="match status" value="1"/>
</dbReference>
<dbReference type="EMBL" id="CP002305">
    <property type="protein sequence ID" value="ADQ17150.1"/>
    <property type="molecule type" value="Genomic_DNA"/>
</dbReference>
<dbReference type="GO" id="GO:0006281">
    <property type="term" value="P:DNA repair"/>
    <property type="evidence" value="ECO:0007669"/>
    <property type="project" value="UniProtKB-KW"/>
</dbReference>
<evidence type="ECO:0000256" key="9">
    <source>
        <dbReference type="PIRNR" id="PIRNR003128"/>
    </source>
</evidence>
<evidence type="ECO:0000256" key="7">
    <source>
        <dbReference type="ARBA" id="ARBA00023204"/>
    </source>
</evidence>
<evidence type="ECO:0000256" key="4">
    <source>
        <dbReference type="ARBA" id="ARBA00022741"/>
    </source>
</evidence>
<gene>
    <name evidence="12" type="ordered locus">Lbys_1436</name>
</gene>
<accession>E4RWU4</accession>
<dbReference type="eggNOG" id="COG0497">
    <property type="taxonomic scope" value="Bacteria"/>
</dbReference>
<name>E4RWU4_LEAB4</name>
<proteinExistence type="inferred from homology"/>
<evidence type="ECO:0000256" key="5">
    <source>
        <dbReference type="ARBA" id="ARBA00022763"/>
    </source>
</evidence>